<dbReference type="EMBL" id="CAUJNA010003525">
    <property type="protein sequence ID" value="CAJ1404125.1"/>
    <property type="molecule type" value="Genomic_DNA"/>
</dbReference>
<protein>
    <submittedName>
        <fullName evidence="1">Uncharacterized protein</fullName>
    </submittedName>
</protein>
<dbReference type="AlphaFoldDB" id="A0AA36JDC0"/>
<feature type="non-terminal residue" evidence="1">
    <location>
        <position position="181"/>
    </location>
</feature>
<dbReference type="Proteomes" id="UP001178507">
    <property type="component" value="Unassembled WGS sequence"/>
</dbReference>
<keyword evidence="2" id="KW-1185">Reference proteome</keyword>
<comment type="caution">
    <text evidence="1">The sequence shown here is derived from an EMBL/GenBank/DDBJ whole genome shotgun (WGS) entry which is preliminary data.</text>
</comment>
<sequence length="181" mass="19766">MPLRRPAGEAKVPLPGRPLQALVRGHTEGGSAQQPYWPLPAAPASCLGCAAEARIPHLAFAYKEISQGAVGVPCHHRGLRTPKGLLWARDHGLLLSLTSVLLSLSHKHVLTAVDIREPCELPHLDDAAQRAREVEALAYAEPVEYLRHDILADDFLETLQQRVEEVGRPTAILAMHLCGRL</sequence>
<name>A0AA36JDC0_9DINO</name>
<accession>A0AA36JDC0</accession>
<reference evidence="1" key="1">
    <citation type="submission" date="2023-08" db="EMBL/GenBank/DDBJ databases">
        <authorList>
            <person name="Chen Y."/>
            <person name="Shah S."/>
            <person name="Dougan E. K."/>
            <person name="Thang M."/>
            <person name="Chan C."/>
        </authorList>
    </citation>
    <scope>NUCLEOTIDE SEQUENCE</scope>
</reference>
<proteinExistence type="predicted"/>
<gene>
    <name evidence="1" type="ORF">EVOR1521_LOCUS26642</name>
</gene>
<organism evidence="1 2">
    <name type="scientific">Effrenium voratum</name>
    <dbReference type="NCBI Taxonomy" id="2562239"/>
    <lineage>
        <taxon>Eukaryota</taxon>
        <taxon>Sar</taxon>
        <taxon>Alveolata</taxon>
        <taxon>Dinophyceae</taxon>
        <taxon>Suessiales</taxon>
        <taxon>Symbiodiniaceae</taxon>
        <taxon>Effrenium</taxon>
    </lineage>
</organism>
<evidence type="ECO:0000313" key="2">
    <source>
        <dbReference type="Proteomes" id="UP001178507"/>
    </source>
</evidence>
<evidence type="ECO:0000313" key="1">
    <source>
        <dbReference type="EMBL" id="CAJ1404125.1"/>
    </source>
</evidence>